<feature type="region of interest" description="Disordered" evidence="1">
    <location>
        <begin position="1"/>
        <end position="63"/>
    </location>
</feature>
<keyword evidence="3" id="KW-1185">Reference proteome</keyword>
<feature type="compositionally biased region" description="Basic and acidic residues" evidence="1">
    <location>
        <begin position="7"/>
        <end position="16"/>
    </location>
</feature>
<feature type="compositionally biased region" description="Basic residues" evidence="1">
    <location>
        <begin position="17"/>
        <end position="33"/>
    </location>
</feature>
<name>A0ABP4Y816_9ACTN</name>
<gene>
    <name evidence="2" type="ORF">GCM10009682_23780</name>
</gene>
<dbReference type="EMBL" id="BAAALT010000059">
    <property type="protein sequence ID" value="GAA1801256.1"/>
    <property type="molecule type" value="Genomic_DNA"/>
</dbReference>
<evidence type="ECO:0000313" key="2">
    <source>
        <dbReference type="EMBL" id="GAA1801256.1"/>
    </source>
</evidence>
<protein>
    <submittedName>
        <fullName evidence="2">Uncharacterized protein</fullName>
    </submittedName>
</protein>
<reference evidence="3" key="1">
    <citation type="journal article" date="2019" name="Int. J. Syst. Evol. Microbiol.">
        <title>The Global Catalogue of Microorganisms (GCM) 10K type strain sequencing project: providing services to taxonomists for standard genome sequencing and annotation.</title>
        <authorList>
            <consortium name="The Broad Institute Genomics Platform"/>
            <consortium name="The Broad Institute Genome Sequencing Center for Infectious Disease"/>
            <person name="Wu L."/>
            <person name="Ma J."/>
        </authorList>
    </citation>
    <scope>NUCLEOTIDE SEQUENCE [LARGE SCALE GENOMIC DNA]</scope>
    <source>
        <strain evidence="3">JCM 13250</strain>
    </source>
</reference>
<evidence type="ECO:0000256" key="1">
    <source>
        <dbReference type="SAM" id="MobiDB-lite"/>
    </source>
</evidence>
<accession>A0ABP4Y816</accession>
<proteinExistence type="predicted"/>
<sequence length="130" mass="14317">MDYEPADLDHSNERHQRCAAHRRRPTAARRQRPRNPDSVLGPSARGNAHSVTDTAPGLAPRASEHCASTEVMAHVGVESVIVELSHSNRGITDETLIEWVRGRWGHGSLHRPVTTPATHNHLRPVVVPDA</sequence>
<comment type="caution">
    <text evidence="2">The sequence shown here is derived from an EMBL/GenBank/DDBJ whole genome shotgun (WGS) entry which is preliminary data.</text>
</comment>
<evidence type="ECO:0000313" key="3">
    <source>
        <dbReference type="Proteomes" id="UP001500218"/>
    </source>
</evidence>
<organism evidence="2 3">
    <name type="scientific">Luedemannella flava</name>
    <dbReference type="NCBI Taxonomy" id="349316"/>
    <lineage>
        <taxon>Bacteria</taxon>
        <taxon>Bacillati</taxon>
        <taxon>Actinomycetota</taxon>
        <taxon>Actinomycetes</taxon>
        <taxon>Micromonosporales</taxon>
        <taxon>Micromonosporaceae</taxon>
        <taxon>Luedemannella</taxon>
    </lineage>
</organism>
<dbReference type="Proteomes" id="UP001500218">
    <property type="component" value="Unassembled WGS sequence"/>
</dbReference>